<keyword evidence="8" id="KW-1185">Reference proteome</keyword>
<proteinExistence type="predicted"/>
<name>A0A2G2YZS4_CAPAN</name>
<evidence type="ECO:0000256" key="3">
    <source>
        <dbReference type="ARBA" id="ARBA00022840"/>
    </source>
</evidence>
<evidence type="ECO:0000259" key="6">
    <source>
        <dbReference type="PROSITE" id="PS50011"/>
    </source>
</evidence>
<dbReference type="SUPFAM" id="SSF56112">
    <property type="entry name" value="Protein kinase-like (PK-like)"/>
    <property type="match status" value="1"/>
</dbReference>
<dbReference type="InterPro" id="IPR011009">
    <property type="entry name" value="Kinase-like_dom_sf"/>
</dbReference>
<dbReference type="AlphaFoldDB" id="A0A2G2YZS4"/>
<evidence type="ECO:0000256" key="2">
    <source>
        <dbReference type="ARBA" id="ARBA00022741"/>
    </source>
</evidence>
<dbReference type="InterPro" id="IPR002885">
    <property type="entry name" value="PPR_rpt"/>
</dbReference>
<evidence type="ECO:0000313" key="8">
    <source>
        <dbReference type="Proteomes" id="UP000222542"/>
    </source>
</evidence>
<evidence type="ECO:0000256" key="5">
    <source>
        <dbReference type="SAM" id="Coils"/>
    </source>
</evidence>
<reference evidence="7 8" key="1">
    <citation type="journal article" date="2014" name="Nat. Genet.">
        <title>Genome sequence of the hot pepper provides insights into the evolution of pungency in Capsicum species.</title>
        <authorList>
            <person name="Kim S."/>
            <person name="Park M."/>
            <person name="Yeom S.I."/>
            <person name="Kim Y.M."/>
            <person name="Lee J.M."/>
            <person name="Lee H.A."/>
            <person name="Seo E."/>
            <person name="Choi J."/>
            <person name="Cheong K."/>
            <person name="Kim K.T."/>
            <person name="Jung K."/>
            <person name="Lee G.W."/>
            <person name="Oh S.K."/>
            <person name="Bae C."/>
            <person name="Kim S.B."/>
            <person name="Lee H.Y."/>
            <person name="Kim S.Y."/>
            <person name="Kim M.S."/>
            <person name="Kang B.C."/>
            <person name="Jo Y.D."/>
            <person name="Yang H.B."/>
            <person name="Jeong H.J."/>
            <person name="Kang W.H."/>
            <person name="Kwon J.K."/>
            <person name="Shin C."/>
            <person name="Lim J.Y."/>
            <person name="Park J.H."/>
            <person name="Huh J.H."/>
            <person name="Kim J.S."/>
            <person name="Kim B.D."/>
            <person name="Cohen O."/>
            <person name="Paran I."/>
            <person name="Suh M.C."/>
            <person name="Lee S.B."/>
            <person name="Kim Y.K."/>
            <person name="Shin Y."/>
            <person name="Noh S.J."/>
            <person name="Park J."/>
            <person name="Seo Y.S."/>
            <person name="Kwon S.Y."/>
            <person name="Kim H.A."/>
            <person name="Park J.M."/>
            <person name="Kim H.J."/>
            <person name="Choi S.B."/>
            <person name="Bosland P.W."/>
            <person name="Reeves G."/>
            <person name="Jo S.H."/>
            <person name="Lee B.W."/>
            <person name="Cho H.T."/>
            <person name="Choi H.S."/>
            <person name="Lee M.S."/>
            <person name="Yu Y."/>
            <person name="Do Choi Y."/>
            <person name="Park B.S."/>
            <person name="van Deynze A."/>
            <person name="Ashrafi H."/>
            <person name="Hill T."/>
            <person name="Kim W.T."/>
            <person name="Pai H.S."/>
            <person name="Ahn H.K."/>
            <person name="Yeam I."/>
            <person name="Giovannoni J.J."/>
            <person name="Rose J.K."/>
            <person name="Sorensen I."/>
            <person name="Lee S.J."/>
            <person name="Kim R.W."/>
            <person name="Choi I.Y."/>
            <person name="Choi B.S."/>
            <person name="Lim J.S."/>
            <person name="Lee Y.H."/>
            <person name="Choi D."/>
        </authorList>
    </citation>
    <scope>NUCLEOTIDE SEQUENCE [LARGE SCALE GENOMIC DNA]</scope>
    <source>
        <strain evidence="8">cv. CM334</strain>
    </source>
</reference>
<dbReference type="PROSITE" id="PS51375">
    <property type="entry name" value="PPR"/>
    <property type="match status" value="1"/>
</dbReference>
<keyword evidence="1" id="KW-0677">Repeat</keyword>
<keyword evidence="3" id="KW-0067">ATP-binding</keyword>
<dbReference type="Gramene" id="PHT75270">
    <property type="protein sequence ID" value="PHT75270"/>
    <property type="gene ID" value="T459_18792"/>
</dbReference>
<dbReference type="Proteomes" id="UP000222542">
    <property type="component" value="Unassembled WGS sequence"/>
</dbReference>
<dbReference type="Pfam" id="PF00069">
    <property type="entry name" value="Pkinase"/>
    <property type="match status" value="1"/>
</dbReference>
<organism evidence="7 8">
    <name type="scientific">Capsicum annuum</name>
    <name type="common">Capsicum pepper</name>
    <dbReference type="NCBI Taxonomy" id="4072"/>
    <lineage>
        <taxon>Eukaryota</taxon>
        <taxon>Viridiplantae</taxon>
        <taxon>Streptophyta</taxon>
        <taxon>Embryophyta</taxon>
        <taxon>Tracheophyta</taxon>
        <taxon>Spermatophyta</taxon>
        <taxon>Magnoliopsida</taxon>
        <taxon>eudicotyledons</taxon>
        <taxon>Gunneridae</taxon>
        <taxon>Pentapetalae</taxon>
        <taxon>asterids</taxon>
        <taxon>lamiids</taxon>
        <taxon>Solanales</taxon>
        <taxon>Solanaceae</taxon>
        <taxon>Solanoideae</taxon>
        <taxon>Capsiceae</taxon>
        <taxon>Capsicum</taxon>
    </lineage>
</organism>
<keyword evidence="2" id="KW-0547">Nucleotide-binding</keyword>
<comment type="caution">
    <text evidence="7">The sequence shown here is derived from an EMBL/GenBank/DDBJ whole genome shotgun (WGS) entry which is preliminary data.</text>
</comment>
<dbReference type="Pfam" id="PF01535">
    <property type="entry name" value="PPR"/>
    <property type="match status" value="1"/>
</dbReference>
<keyword evidence="5" id="KW-0175">Coiled coil</keyword>
<dbReference type="Gene3D" id="1.25.40.10">
    <property type="entry name" value="Tetratricopeptide repeat domain"/>
    <property type="match status" value="1"/>
</dbReference>
<dbReference type="PANTHER" id="PTHR27001">
    <property type="entry name" value="OS01G0253100 PROTEIN"/>
    <property type="match status" value="1"/>
</dbReference>
<evidence type="ECO:0000313" key="7">
    <source>
        <dbReference type="EMBL" id="PHT75270.1"/>
    </source>
</evidence>
<sequence length="330" mass="36556">MGKVYKVQLSNENEWQLQAGDYAFKLSKATRWNIQTESEVSVLEELSYKNLLKLVGRGKGLVSNRNLKFLVTDWVPGGDLESARKDMDWDQIMRVLKSLAYAVYVVHRSGYCLCDLKPENVLLDQWGNAVLCDLAGCIKTGGHVEIETGGYVNNEDGSVATWEHDVFSYGMIVLQLLTGDVTKNNTGHNGFEIAKNIITCAEELTAEKEAAEENAGCAYLEIFDCGVCQEWKCGRSFQVVISLTAMICVCSQNGKYADALTVYKEMEKAGGVKPNEVKIASVLPACANLGAPKGEKIEVYARANGYFKNMFVCNAVLEMYTKCVRIDRAK</sequence>
<feature type="repeat" description="PPR" evidence="4">
    <location>
        <begin position="239"/>
        <end position="273"/>
    </location>
</feature>
<reference evidence="7 8" key="2">
    <citation type="journal article" date="2017" name="Genome Biol.">
        <title>New reference genome sequences of hot pepper reveal the massive evolution of plant disease-resistance genes by retroduplication.</title>
        <authorList>
            <person name="Kim S."/>
            <person name="Park J."/>
            <person name="Yeom S.I."/>
            <person name="Kim Y.M."/>
            <person name="Seo E."/>
            <person name="Kim K.T."/>
            <person name="Kim M.S."/>
            <person name="Lee J.M."/>
            <person name="Cheong K."/>
            <person name="Shin H.S."/>
            <person name="Kim S.B."/>
            <person name="Han K."/>
            <person name="Lee J."/>
            <person name="Park M."/>
            <person name="Lee H.A."/>
            <person name="Lee H.Y."/>
            <person name="Lee Y."/>
            <person name="Oh S."/>
            <person name="Lee J.H."/>
            <person name="Choi E."/>
            <person name="Choi E."/>
            <person name="Lee S.E."/>
            <person name="Jeon J."/>
            <person name="Kim H."/>
            <person name="Choi G."/>
            <person name="Song H."/>
            <person name="Lee J."/>
            <person name="Lee S.C."/>
            <person name="Kwon J.K."/>
            <person name="Lee H.Y."/>
            <person name="Koo N."/>
            <person name="Hong Y."/>
            <person name="Kim R.W."/>
            <person name="Kang W.H."/>
            <person name="Huh J.H."/>
            <person name="Kang B.C."/>
            <person name="Yang T.J."/>
            <person name="Lee Y.H."/>
            <person name="Bennetzen J.L."/>
            <person name="Choi D."/>
        </authorList>
    </citation>
    <scope>NUCLEOTIDE SEQUENCE [LARGE SCALE GENOMIC DNA]</scope>
    <source>
        <strain evidence="8">cv. CM334</strain>
    </source>
</reference>
<dbReference type="InterPro" id="IPR000719">
    <property type="entry name" value="Prot_kinase_dom"/>
</dbReference>
<dbReference type="EMBL" id="AYRZ02000007">
    <property type="protein sequence ID" value="PHT75270.1"/>
    <property type="molecule type" value="Genomic_DNA"/>
</dbReference>
<dbReference type="PROSITE" id="PS50011">
    <property type="entry name" value="PROTEIN_KINASE_DOM"/>
    <property type="match status" value="1"/>
</dbReference>
<dbReference type="GO" id="GO:0004674">
    <property type="term" value="F:protein serine/threonine kinase activity"/>
    <property type="evidence" value="ECO:0000318"/>
    <property type="project" value="GO_Central"/>
</dbReference>
<feature type="domain" description="Protein kinase" evidence="6">
    <location>
        <begin position="1"/>
        <end position="330"/>
    </location>
</feature>
<accession>A0A2G2YZS4</accession>
<dbReference type="PANTHER" id="PTHR27001:SF118">
    <property type="entry name" value="OS01G0253100 PROTEIN"/>
    <property type="match status" value="1"/>
</dbReference>
<dbReference type="GO" id="GO:0005524">
    <property type="term" value="F:ATP binding"/>
    <property type="evidence" value="ECO:0007669"/>
    <property type="project" value="UniProtKB-KW"/>
</dbReference>
<dbReference type="Gene3D" id="1.10.510.10">
    <property type="entry name" value="Transferase(Phosphotransferase) domain 1"/>
    <property type="match status" value="1"/>
</dbReference>
<evidence type="ECO:0000256" key="1">
    <source>
        <dbReference type="ARBA" id="ARBA00022737"/>
    </source>
</evidence>
<dbReference type="SMART" id="SM00220">
    <property type="entry name" value="S_TKc"/>
    <property type="match status" value="1"/>
</dbReference>
<dbReference type="NCBIfam" id="TIGR00756">
    <property type="entry name" value="PPR"/>
    <property type="match status" value="1"/>
</dbReference>
<evidence type="ECO:0000256" key="4">
    <source>
        <dbReference type="PROSITE-ProRule" id="PRU00708"/>
    </source>
</evidence>
<feature type="coiled-coil region" evidence="5">
    <location>
        <begin position="194"/>
        <end position="221"/>
    </location>
</feature>
<dbReference type="InterPro" id="IPR011990">
    <property type="entry name" value="TPR-like_helical_dom_sf"/>
</dbReference>
<protein>
    <recommendedName>
        <fullName evidence="6">Protein kinase domain-containing protein</fullName>
    </recommendedName>
</protein>
<gene>
    <name evidence="7" type="ORF">T459_18792</name>
</gene>